<feature type="region of interest" description="Disordered" evidence="8">
    <location>
        <begin position="883"/>
        <end position="909"/>
    </location>
</feature>
<reference evidence="10" key="1">
    <citation type="submission" date="2023-03" db="EMBL/GenBank/DDBJ databases">
        <title>Electrophorus voltai genome.</title>
        <authorList>
            <person name="Bian C."/>
        </authorList>
    </citation>
    <scope>NUCLEOTIDE SEQUENCE</scope>
    <source>
        <strain evidence="10">CB-2022</strain>
        <tissue evidence="10">Muscle</tissue>
    </source>
</reference>
<dbReference type="InterPro" id="IPR050781">
    <property type="entry name" value="CWC22_splicing_factor"/>
</dbReference>
<dbReference type="EMBL" id="JAROKS010000022">
    <property type="protein sequence ID" value="KAK1789138.1"/>
    <property type="molecule type" value="Genomic_DNA"/>
</dbReference>
<dbReference type="Proteomes" id="UP001239994">
    <property type="component" value="Unassembled WGS sequence"/>
</dbReference>
<proteinExistence type="inferred from homology"/>
<keyword evidence="11" id="KW-1185">Reference proteome</keyword>
<evidence type="ECO:0000256" key="1">
    <source>
        <dbReference type="ARBA" id="ARBA00004123"/>
    </source>
</evidence>
<dbReference type="SMART" id="SM00543">
    <property type="entry name" value="MIF4G"/>
    <property type="match status" value="1"/>
</dbReference>
<feature type="region of interest" description="Disordered" evidence="8">
    <location>
        <begin position="36"/>
        <end position="206"/>
    </location>
</feature>
<keyword evidence="5" id="KW-0539">Nucleus</keyword>
<feature type="compositionally biased region" description="Basic residues" evidence="8">
    <location>
        <begin position="123"/>
        <end position="135"/>
    </location>
</feature>
<dbReference type="Gene3D" id="1.25.40.180">
    <property type="match status" value="2"/>
</dbReference>
<feature type="compositionally biased region" description="Basic and acidic residues" evidence="8">
    <location>
        <begin position="187"/>
        <end position="205"/>
    </location>
</feature>
<dbReference type="GO" id="GO:0071013">
    <property type="term" value="C:catalytic step 2 spliceosome"/>
    <property type="evidence" value="ECO:0007669"/>
    <property type="project" value="TreeGrafter"/>
</dbReference>
<feature type="compositionally biased region" description="Basic residues" evidence="8">
    <location>
        <begin position="89"/>
        <end position="98"/>
    </location>
</feature>
<comment type="caution">
    <text evidence="10">The sequence shown here is derived from an EMBL/GenBank/DDBJ whole genome shotgun (WGS) entry which is preliminary data.</text>
</comment>
<feature type="compositionally biased region" description="Basic and acidic residues" evidence="8">
    <location>
        <begin position="894"/>
        <end position="903"/>
    </location>
</feature>
<feature type="compositionally biased region" description="Basic and acidic residues" evidence="8">
    <location>
        <begin position="1217"/>
        <end position="1589"/>
    </location>
</feature>
<feature type="compositionally biased region" description="Basic and acidic residues" evidence="8">
    <location>
        <begin position="1596"/>
        <end position="1610"/>
    </location>
</feature>
<feature type="compositionally biased region" description="Acidic residues" evidence="8">
    <location>
        <begin position="807"/>
        <end position="837"/>
    </location>
</feature>
<dbReference type="SUPFAM" id="SSF48371">
    <property type="entry name" value="ARM repeat"/>
    <property type="match status" value="2"/>
</dbReference>
<feature type="region of interest" description="Disordered" evidence="8">
    <location>
        <begin position="503"/>
        <end position="539"/>
    </location>
</feature>
<dbReference type="PROSITE" id="PS51366">
    <property type="entry name" value="MI"/>
    <property type="match status" value="1"/>
</dbReference>
<dbReference type="GO" id="GO:0003723">
    <property type="term" value="F:RNA binding"/>
    <property type="evidence" value="ECO:0007669"/>
    <property type="project" value="InterPro"/>
</dbReference>
<dbReference type="SMART" id="SM00544">
    <property type="entry name" value="MA3"/>
    <property type="match status" value="1"/>
</dbReference>
<evidence type="ECO:0000256" key="2">
    <source>
        <dbReference type="ARBA" id="ARBA00006856"/>
    </source>
</evidence>
<sequence>MICYLDPERLLLDLQHKYCPETTRQLLLGGMAEGECSGGGGAADGAGSGGGSPAQPGPRHGSGSSAPRDLSDSDSSSEEDSDDGAACRMKSRVAHIRRGSQDDGGRARRRSPSTDREESGGRSHSRSRSRSRSPRNRSDWQRRSRERDMERTERRSSRDRDRNRGEHRSSWGRDWDRRRGRSASPLRPEKPLTDEPPVKKKKEELDPILTRTGGAYIPPARLRMMQAQISDKSSLAFQRMSWEALKKSINGLVNKVNVSNIGNIIQELLQENIVRGRGLLARSLLQAQSASPIFTHVYAALVAIINSKFPQIGELILKRLILNFRKGYRRNDKVRAWRASVSTGAEVAGWTQALEVAGWTQALEVAGWTQALEVEGWTQALEVAGWTQALEVAGWALEVAGWTQALEVEGWTQALEVAGWTQALEVAGWTQALEVAGWTQGWRWRGGRRSWRWRGGRRSWRWRGRALEVAGWTQALEWRGGRRRWRWRGGRRRWRWRGGRRPWGGGVDAGAGGGGVDAEAGGGGVDAGELEGGGGVDAGAGGGGVDAGAGGGGVDAGAGGGGVDAGAGGGGVDAGPGGGGVDAGPGGGGVDAGAGGGGVDAGAGGGGVDAGAGGGGVDAGPGGGGVDAGAGGGGVDAGAGGGGQQCLTASKFVAHLINQNVAHEVLCLEMLTLLLERPTDDSVEVAISFLKECGLKLTEVSPRGINAIFERLRNILHESEIDKRVQYMIEVMFAIRKDGFKDHPVVPEGLDLVEDEDQFTHMLPLEDEYNLEDVLSKDARAPYVFKMDTDFLENEEKYKSIRKEILDEGSSDSGDDAEGSDEEEEDEDNEEDGEAGEDEAKVTIFDQTEVNLVSFRRTIYLAIQSSLDFEECAHKLIKMDFPESQTNQSGLQHGGRDSPEGRAKRGSVGGAFCSRNGTEGLYGEQKRLFVRCFERVSSSGVLAAGSEVQACVALATSRTVNVPQLDFRPKELCNMILDCCAQQRTYEKFFGLLAGRFCLLKKDYMESFEAIFQEQYDTIHRLETNKLRNVARLFAHLLYTDSVPWSVLECIKMSEETTTSSSRIFVKILFQELCAYMGLPRLNERLKDTTLQPFFEGLFPRDNPRNTRFAINFFTSIGLGGLTDELREHLKNAPKMIMTQNQDVESSDSSSSSSSSSDTSSDSDSSHGDSDSSSDSDDSSNSSSSDTGRRRKKASRRGRAEQEKQSRHRSPSEEEERSNQRRENRRGDGSSEGYRAPDDWQRETQRHRHEDRSPPARERARKNSPDGRARARKNSPDDRARARKGSPDERARARKGSPDERARARKGSPDERARARKGSPDERARARKGSPDDRGRARKGSPDDSMRTRKGSPDGRERTRKSSPDDRARARKGSPDDRARARKGSPEDRARARKGSPEDRARARKGSPENRARARKGSPEDRARARKGSPEDRARARKGSPDDSMRARKGSPDDSMRARKGSPDGRERARKGSPDGRERARKGSPDARERARKSSPDGRERARKSSPDGPNGRERARKSSPDGRERAQKDTLDDRERARKDSTDERERRGHKDQQHHRREDEDSRRHKDSSKHNSQADRDERRGRENAPSRRSRERSKSRERSCKETGSRDSYRNGWFFTLSEWECHALWRVMVKARWLHEDLTGARADIRNVSGPWRSHGRLRKFSRSALRSDNDAIHHPRLGGILDRLWATERSDLHHSASPTARRAPPRKVHALQVFASSPGAGGSREQRQRSTEDGCIHLNGCKLLPTSPQKVRRRVEFRVGGSVESLCLNFKIDL</sequence>
<feature type="region of interest" description="Disordered" evidence="8">
    <location>
        <begin position="803"/>
        <end position="843"/>
    </location>
</feature>
<evidence type="ECO:0000256" key="7">
    <source>
        <dbReference type="ARBA" id="ARBA00042174"/>
    </source>
</evidence>
<evidence type="ECO:0000256" key="3">
    <source>
        <dbReference type="ARBA" id="ARBA00022664"/>
    </source>
</evidence>
<evidence type="ECO:0000256" key="8">
    <source>
        <dbReference type="SAM" id="MobiDB-lite"/>
    </source>
</evidence>
<feature type="compositionally biased region" description="Low complexity" evidence="8">
    <location>
        <begin position="1147"/>
        <end position="1163"/>
    </location>
</feature>
<dbReference type="InterPro" id="IPR003891">
    <property type="entry name" value="Initiation_fac_eIF4g_MI"/>
</dbReference>
<feature type="compositionally biased region" description="Basic and acidic residues" evidence="8">
    <location>
        <begin position="99"/>
        <end position="121"/>
    </location>
</feature>
<feature type="compositionally biased region" description="Gly residues" evidence="8">
    <location>
        <begin position="36"/>
        <end position="52"/>
    </location>
</feature>
<evidence type="ECO:0000256" key="5">
    <source>
        <dbReference type="ARBA" id="ARBA00023242"/>
    </source>
</evidence>
<comment type="similarity">
    <text evidence="2">Belongs to the CWC22 family.</text>
</comment>
<evidence type="ECO:0000313" key="11">
    <source>
        <dbReference type="Proteomes" id="UP001239994"/>
    </source>
</evidence>
<gene>
    <name evidence="10" type="ORF">P4O66_015085</name>
</gene>
<dbReference type="PANTHER" id="PTHR18034:SF3">
    <property type="entry name" value="PRE-MRNA-SPLICING FACTOR CWC22 HOMOLOG"/>
    <property type="match status" value="1"/>
</dbReference>
<keyword evidence="4" id="KW-0508">mRNA splicing</keyword>
<keyword evidence="3" id="KW-0507">mRNA processing</keyword>
<comment type="subcellular location">
    <subcellularLocation>
        <location evidence="1">Nucleus</location>
    </subcellularLocation>
</comment>
<evidence type="ECO:0000256" key="6">
    <source>
        <dbReference type="ARBA" id="ARBA00040488"/>
    </source>
</evidence>
<dbReference type="PANTHER" id="PTHR18034">
    <property type="entry name" value="CELL CYCLE CONTROL PROTEIN CWF22-RELATED"/>
    <property type="match status" value="1"/>
</dbReference>
<evidence type="ECO:0000313" key="10">
    <source>
        <dbReference type="EMBL" id="KAK1789138.1"/>
    </source>
</evidence>
<feature type="domain" description="MI" evidence="9">
    <location>
        <begin position="932"/>
        <end position="1053"/>
    </location>
</feature>
<accession>A0AAD9DQ85</accession>
<organism evidence="10 11">
    <name type="scientific">Electrophorus voltai</name>
    <dbReference type="NCBI Taxonomy" id="2609070"/>
    <lineage>
        <taxon>Eukaryota</taxon>
        <taxon>Metazoa</taxon>
        <taxon>Chordata</taxon>
        <taxon>Craniata</taxon>
        <taxon>Vertebrata</taxon>
        <taxon>Euteleostomi</taxon>
        <taxon>Actinopterygii</taxon>
        <taxon>Neopterygii</taxon>
        <taxon>Teleostei</taxon>
        <taxon>Ostariophysi</taxon>
        <taxon>Gymnotiformes</taxon>
        <taxon>Gymnotoidei</taxon>
        <taxon>Gymnotidae</taxon>
        <taxon>Electrophorus</taxon>
    </lineage>
</organism>
<protein>
    <recommendedName>
        <fullName evidence="6">Pre-mRNA-splicing factor CWC22 homolog</fullName>
    </recommendedName>
    <alternativeName>
        <fullName evidence="7">Nucampholin homolog</fullName>
    </alternativeName>
</protein>
<dbReference type="Pfam" id="PF02847">
    <property type="entry name" value="MA3"/>
    <property type="match status" value="1"/>
</dbReference>
<dbReference type="GO" id="GO:0000398">
    <property type="term" value="P:mRNA splicing, via spliceosome"/>
    <property type="evidence" value="ECO:0007669"/>
    <property type="project" value="TreeGrafter"/>
</dbReference>
<evidence type="ECO:0000259" key="9">
    <source>
        <dbReference type="PROSITE" id="PS51366"/>
    </source>
</evidence>
<evidence type="ECO:0000256" key="4">
    <source>
        <dbReference type="ARBA" id="ARBA00023187"/>
    </source>
</evidence>
<dbReference type="InterPro" id="IPR016024">
    <property type="entry name" value="ARM-type_fold"/>
</dbReference>
<name>A0AAD9DQ85_9TELE</name>
<feature type="region of interest" description="Disordered" evidence="8">
    <location>
        <begin position="1139"/>
        <end position="1610"/>
    </location>
</feature>
<feature type="compositionally biased region" description="Basic and acidic residues" evidence="8">
    <location>
        <begin position="136"/>
        <end position="177"/>
    </location>
</feature>
<dbReference type="InterPro" id="IPR003890">
    <property type="entry name" value="MIF4G-like_typ-3"/>
</dbReference>